<dbReference type="InterPro" id="IPR011991">
    <property type="entry name" value="ArsR-like_HTH"/>
</dbReference>
<dbReference type="PANTHER" id="PTHR33154:SF18">
    <property type="entry name" value="ARSENICAL RESISTANCE OPERON REPRESSOR"/>
    <property type="match status" value="1"/>
</dbReference>
<evidence type="ECO:0000256" key="1">
    <source>
        <dbReference type="ARBA" id="ARBA00022849"/>
    </source>
</evidence>
<evidence type="ECO:0000256" key="5">
    <source>
        <dbReference type="SAM" id="MobiDB-lite"/>
    </source>
</evidence>
<accession>A0ABQ6ACV6</accession>
<evidence type="ECO:0000313" key="8">
    <source>
        <dbReference type="Proteomes" id="UP001156641"/>
    </source>
</evidence>
<feature type="region of interest" description="Disordered" evidence="5">
    <location>
        <begin position="103"/>
        <end position="127"/>
    </location>
</feature>
<dbReference type="InterPro" id="IPR051081">
    <property type="entry name" value="HTH_MetalResp_TranReg"/>
</dbReference>
<keyword evidence="4" id="KW-0804">Transcription</keyword>
<protein>
    <recommendedName>
        <fullName evidence="6">HTH arsR-type domain-containing protein</fullName>
    </recommendedName>
</protein>
<feature type="domain" description="HTH arsR-type" evidence="6">
    <location>
        <begin position="1"/>
        <end position="93"/>
    </location>
</feature>
<organism evidence="7 8">
    <name type="scientific">Acidocella aquatica</name>
    <dbReference type="NCBI Taxonomy" id="1922313"/>
    <lineage>
        <taxon>Bacteria</taxon>
        <taxon>Pseudomonadati</taxon>
        <taxon>Pseudomonadota</taxon>
        <taxon>Alphaproteobacteria</taxon>
        <taxon>Acetobacterales</taxon>
        <taxon>Acidocellaceae</taxon>
        <taxon>Acidocella</taxon>
    </lineage>
</organism>
<dbReference type="SUPFAM" id="SSF46785">
    <property type="entry name" value="Winged helix' DNA-binding domain"/>
    <property type="match status" value="1"/>
</dbReference>
<evidence type="ECO:0000256" key="4">
    <source>
        <dbReference type="ARBA" id="ARBA00023163"/>
    </source>
</evidence>
<name>A0ABQ6ACV6_9PROT</name>
<dbReference type="Pfam" id="PF01022">
    <property type="entry name" value="HTH_5"/>
    <property type="match status" value="1"/>
</dbReference>
<evidence type="ECO:0000259" key="6">
    <source>
        <dbReference type="PROSITE" id="PS50987"/>
    </source>
</evidence>
<keyword evidence="8" id="KW-1185">Reference proteome</keyword>
<dbReference type="PANTHER" id="PTHR33154">
    <property type="entry name" value="TRANSCRIPTIONAL REGULATOR, ARSR FAMILY"/>
    <property type="match status" value="1"/>
</dbReference>
<dbReference type="RefSeq" id="WP_284259475.1">
    <property type="nucleotide sequence ID" value="NZ_BSOS01000092.1"/>
</dbReference>
<reference evidence="8" key="1">
    <citation type="journal article" date="2019" name="Int. J. Syst. Evol. Microbiol.">
        <title>The Global Catalogue of Microorganisms (GCM) 10K type strain sequencing project: providing services to taxonomists for standard genome sequencing and annotation.</title>
        <authorList>
            <consortium name="The Broad Institute Genomics Platform"/>
            <consortium name="The Broad Institute Genome Sequencing Center for Infectious Disease"/>
            <person name="Wu L."/>
            <person name="Ma J."/>
        </authorList>
    </citation>
    <scope>NUCLEOTIDE SEQUENCE [LARGE SCALE GENOMIC DNA]</scope>
    <source>
        <strain evidence="8">NBRC 112502</strain>
    </source>
</reference>
<keyword evidence="3" id="KW-0238">DNA-binding</keyword>
<dbReference type="CDD" id="cd00090">
    <property type="entry name" value="HTH_ARSR"/>
    <property type="match status" value="1"/>
</dbReference>
<sequence length="127" mass="14026">MEQKAVFFTALSDTFRLRCLALINANGEICVCQLTHALEAPQPKVSKHLAILRAAKLIEQRRAAQWVLYRLAELPNWAEAVLQGALAGVADEVVHLSDLQRLASAPEGPPTRIHQFSTSKEAGSWKQ</sequence>
<evidence type="ECO:0000256" key="2">
    <source>
        <dbReference type="ARBA" id="ARBA00023015"/>
    </source>
</evidence>
<comment type="caution">
    <text evidence="7">The sequence shown here is derived from an EMBL/GenBank/DDBJ whole genome shotgun (WGS) entry which is preliminary data.</text>
</comment>
<dbReference type="Proteomes" id="UP001156641">
    <property type="component" value="Unassembled WGS sequence"/>
</dbReference>
<proteinExistence type="predicted"/>
<keyword evidence="1" id="KW-0059">Arsenical resistance</keyword>
<dbReference type="SMART" id="SM00418">
    <property type="entry name" value="HTH_ARSR"/>
    <property type="match status" value="1"/>
</dbReference>
<dbReference type="NCBIfam" id="NF033788">
    <property type="entry name" value="HTH_metalloreg"/>
    <property type="match status" value="1"/>
</dbReference>
<evidence type="ECO:0000256" key="3">
    <source>
        <dbReference type="ARBA" id="ARBA00023125"/>
    </source>
</evidence>
<dbReference type="InterPro" id="IPR001845">
    <property type="entry name" value="HTH_ArsR_DNA-bd_dom"/>
</dbReference>
<keyword evidence="2" id="KW-0805">Transcription regulation</keyword>
<dbReference type="PRINTS" id="PR00778">
    <property type="entry name" value="HTHARSR"/>
</dbReference>
<dbReference type="InterPro" id="IPR036388">
    <property type="entry name" value="WH-like_DNA-bd_sf"/>
</dbReference>
<dbReference type="InterPro" id="IPR036390">
    <property type="entry name" value="WH_DNA-bd_sf"/>
</dbReference>
<gene>
    <name evidence="7" type="ORF">GCM10010909_33070</name>
</gene>
<feature type="compositionally biased region" description="Polar residues" evidence="5">
    <location>
        <begin position="114"/>
        <end position="127"/>
    </location>
</feature>
<dbReference type="PROSITE" id="PS50987">
    <property type="entry name" value="HTH_ARSR_2"/>
    <property type="match status" value="1"/>
</dbReference>
<dbReference type="EMBL" id="BSOS01000092">
    <property type="protein sequence ID" value="GLR68626.1"/>
    <property type="molecule type" value="Genomic_DNA"/>
</dbReference>
<dbReference type="Gene3D" id="1.10.10.10">
    <property type="entry name" value="Winged helix-like DNA-binding domain superfamily/Winged helix DNA-binding domain"/>
    <property type="match status" value="1"/>
</dbReference>
<evidence type="ECO:0000313" key="7">
    <source>
        <dbReference type="EMBL" id="GLR68626.1"/>
    </source>
</evidence>